<dbReference type="Proteomes" id="UP001057375">
    <property type="component" value="Unassembled WGS sequence"/>
</dbReference>
<evidence type="ECO:0000256" key="1">
    <source>
        <dbReference type="SAM" id="MobiDB-lite"/>
    </source>
</evidence>
<feature type="compositionally biased region" description="Basic and acidic residues" evidence="1">
    <location>
        <begin position="576"/>
        <end position="596"/>
    </location>
</feature>
<feature type="non-terminal residue" evidence="2">
    <location>
        <position position="596"/>
    </location>
</feature>
<dbReference type="InterPro" id="IPR016024">
    <property type="entry name" value="ARM-type_fold"/>
</dbReference>
<dbReference type="SUPFAM" id="SSF48371">
    <property type="entry name" value="ARM repeat"/>
    <property type="match status" value="1"/>
</dbReference>
<evidence type="ECO:0008006" key="4">
    <source>
        <dbReference type="Google" id="ProtNLM"/>
    </source>
</evidence>
<name>A0ABQ5KZ52_9EUKA</name>
<comment type="caution">
    <text evidence="2">The sequence shown here is derived from an EMBL/GenBank/DDBJ whole genome shotgun (WGS) entry which is preliminary data.</text>
</comment>
<feature type="region of interest" description="Disordered" evidence="1">
    <location>
        <begin position="503"/>
        <end position="596"/>
    </location>
</feature>
<evidence type="ECO:0000313" key="3">
    <source>
        <dbReference type="Proteomes" id="UP001057375"/>
    </source>
</evidence>
<sequence length="596" mass="66836">MVTATNVITILKGNEDEQISKLIKTFSNGAKIPKITKKLEDQLVQQLSSPSFFHRTFKLISIFCSSSSSAKKVLLDPSSFLRHILTAIDQMIPSILDPEALRIFISLISSCITEFPQHKQQLISTAFPQLLRLAAHSRFSLNSRRDALFVALAFLKPPVSIKTLRMNLATATSATAVILASLHLILVRSCDVILQARALEIVFRLEHGAVVSPLDGCLGGRGCTIKTNPNLKKKKFSPSSFSSLTTPYTSLSLLFSIPPYSFPNVERLFSQVAVSSFGKGVLKVIVELNTTIAQMLNQSCEWWTSRDISEGEGDVNAHEEAMMQGFRELFTSGNKKMSKSEAIESLSLLPPLPLLSLSPSFFDVKEITSDDKGIRQGECGTCLSLLISPLSLFVEVEKYKCHGEASDVIPHDIVEIFHTEIHKLSISSSTNTVRLSVLPQSYENIRARGKIMGKDMHENSCLLLSFDEGQNGVESFKKSVVNIVKNSKRRESYRKSSYVCVEVGKSQQGKEEEENDQEDENDQEEEKEEEKEEEEEEKEEEEESVEKEEERKVVESSSTEEEGQVISEDIAEEEEEKQKRNAKRAEEERKQKLIEE</sequence>
<dbReference type="EMBL" id="BQXS01011345">
    <property type="protein sequence ID" value="GKT36958.1"/>
    <property type="molecule type" value="Genomic_DNA"/>
</dbReference>
<organism evidence="2 3">
    <name type="scientific">Aduncisulcus paluster</name>
    <dbReference type="NCBI Taxonomy" id="2918883"/>
    <lineage>
        <taxon>Eukaryota</taxon>
        <taxon>Metamonada</taxon>
        <taxon>Carpediemonas-like organisms</taxon>
        <taxon>Aduncisulcus</taxon>
    </lineage>
</organism>
<gene>
    <name evidence="2" type="ORF">ADUPG1_009830</name>
</gene>
<proteinExistence type="predicted"/>
<feature type="compositionally biased region" description="Acidic residues" evidence="1">
    <location>
        <begin position="558"/>
        <end position="575"/>
    </location>
</feature>
<feature type="compositionally biased region" description="Acidic residues" evidence="1">
    <location>
        <begin position="511"/>
        <end position="547"/>
    </location>
</feature>
<reference evidence="2" key="1">
    <citation type="submission" date="2022-03" db="EMBL/GenBank/DDBJ databases">
        <title>Draft genome sequence of Aduncisulcus paluster, a free-living microaerophilic Fornicata.</title>
        <authorList>
            <person name="Yuyama I."/>
            <person name="Kume K."/>
            <person name="Tamura T."/>
            <person name="Inagaki Y."/>
            <person name="Hashimoto T."/>
        </authorList>
    </citation>
    <scope>NUCLEOTIDE SEQUENCE</scope>
    <source>
        <strain evidence="2">NY0171</strain>
    </source>
</reference>
<accession>A0ABQ5KZ52</accession>
<keyword evidence="3" id="KW-1185">Reference proteome</keyword>
<evidence type="ECO:0000313" key="2">
    <source>
        <dbReference type="EMBL" id="GKT36958.1"/>
    </source>
</evidence>
<protein>
    <recommendedName>
        <fullName evidence="4">Pre-rRNA-processing protein RIX1 N-terminal domain-containing protein</fullName>
    </recommendedName>
</protein>